<protein>
    <recommendedName>
        <fullName evidence="3">Methyltransferase type 12 domain-containing protein</fullName>
    </recommendedName>
</protein>
<proteinExistence type="predicted"/>
<dbReference type="InterPro" id="IPR029063">
    <property type="entry name" value="SAM-dependent_MTases_sf"/>
</dbReference>
<feature type="region of interest" description="Disordered" evidence="1">
    <location>
        <begin position="1"/>
        <end position="42"/>
    </location>
</feature>
<evidence type="ECO:0008006" key="3">
    <source>
        <dbReference type="Google" id="ProtNLM"/>
    </source>
</evidence>
<evidence type="ECO:0000256" key="1">
    <source>
        <dbReference type="SAM" id="MobiDB-lite"/>
    </source>
</evidence>
<accession>A0A382D8C7</accession>
<dbReference type="AlphaFoldDB" id="A0A382D8C7"/>
<dbReference type="Gene3D" id="3.40.50.150">
    <property type="entry name" value="Vaccinia Virus protein VP39"/>
    <property type="match status" value="1"/>
</dbReference>
<reference evidence="2" key="1">
    <citation type="submission" date="2018-05" db="EMBL/GenBank/DDBJ databases">
        <authorList>
            <person name="Lanie J.A."/>
            <person name="Ng W.-L."/>
            <person name="Kazmierczak K.M."/>
            <person name="Andrzejewski T.M."/>
            <person name="Davidsen T.M."/>
            <person name="Wayne K.J."/>
            <person name="Tettelin H."/>
            <person name="Glass J.I."/>
            <person name="Rusch D."/>
            <person name="Podicherti R."/>
            <person name="Tsui H.-C.T."/>
            <person name="Winkler M.E."/>
        </authorList>
    </citation>
    <scope>NUCLEOTIDE SEQUENCE</scope>
</reference>
<dbReference type="Pfam" id="PF13489">
    <property type="entry name" value="Methyltransf_23"/>
    <property type="match status" value="1"/>
</dbReference>
<name>A0A382D8C7_9ZZZZ</name>
<dbReference type="SUPFAM" id="SSF53335">
    <property type="entry name" value="S-adenosyl-L-methionine-dependent methyltransferases"/>
    <property type="match status" value="1"/>
</dbReference>
<gene>
    <name evidence="2" type="ORF">METZ01_LOCUS187136</name>
</gene>
<organism evidence="2">
    <name type="scientific">marine metagenome</name>
    <dbReference type="NCBI Taxonomy" id="408172"/>
    <lineage>
        <taxon>unclassified sequences</taxon>
        <taxon>metagenomes</taxon>
        <taxon>ecological metagenomes</taxon>
    </lineage>
</organism>
<dbReference type="EMBL" id="UINC01037975">
    <property type="protein sequence ID" value="SVB34282.1"/>
    <property type="molecule type" value="Genomic_DNA"/>
</dbReference>
<feature type="compositionally biased region" description="Basic and acidic residues" evidence="1">
    <location>
        <begin position="16"/>
        <end position="27"/>
    </location>
</feature>
<sequence length="332" mass="36995">MTGYNHHAEGQTGGNDRVEDDSVRDPAELSSPVVPRDCPSCGSPSIHHRIEVRSKADLEINPGDVLDEYWGGFRRDDFFFDYVRCGSCGLLYNSEYLRDDLIAHAYSDMEDNTSGVPQHLLRKTQGRYVTAMENIAPMDGVYLEIGPDIGLAAKIAVERGSISKLVLVEPNRATHNALSLLAPTVDTVVLESIDEVDRGIQVDRLFLVHVLDHLANPRDDLVDLRKRMAAGGLLAVVVHNEASFLRRVLGRRWPPFRLQHPQLFSRRTLTTLIESCDFKVLKVRSTFNTFSARHLFATGLSMVGLEPRWLSRVPEFALTVPLGNIVAVAEAV</sequence>
<evidence type="ECO:0000313" key="2">
    <source>
        <dbReference type="EMBL" id="SVB34282.1"/>
    </source>
</evidence>